<dbReference type="EMBL" id="BRPK01000003">
    <property type="protein sequence ID" value="GLB36315.1"/>
    <property type="molecule type" value="Genomic_DNA"/>
</dbReference>
<accession>A0A9P3PHQ2</accession>
<organism evidence="2 3">
    <name type="scientific">Lyophyllum shimeji</name>
    <name type="common">Hon-shimeji</name>
    <name type="synonym">Tricholoma shimeji</name>
    <dbReference type="NCBI Taxonomy" id="47721"/>
    <lineage>
        <taxon>Eukaryota</taxon>
        <taxon>Fungi</taxon>
        <taxon>Dikarya</taxon>
        <taxon>Basidiomycota</taxon>
        <taxon>Agaricomycotina</taxon>
        <taxon>Agaricomycetes</taxon>
        <taxon>Agaricomycetidae</taxon>
        <taxon>Agaricales</taxon>
        <taxon>Tricholomatineae</taxon>
        <taxon>Lyophyllaceae</taxon>
        <taxon>Lyophyllum</taxon>
    </lineage>
</organism>
<gene>
    <name evidence="2" type="ORF">LshimejAT787_0306030</name>
</gene>
<reference evidence="2" key="1">
    <citation type="submission" date="2022-07" db="EMBL/GenBank/DDBJ databases">
        <title>The genome of Lyophyllum shimeji provides insight into the initial evolution of ectomycorrhizal fungal genome.</title>
        <authorList>
            <person name="Kobayashi Y."/>
            <person name="Shibata T."/>
            <person name="Hirakawa H."/>
            <person name="Shigenobu S."/>
            <person name="Nishiyama T."/>
            <person name="Yamada A."/>
            <person name="Hasebe M."/>
            <person name="Kawaguchi M."/>
        </authorList>
    </citation>
    <scope>NUCLEOTIDE SEQUENCE</scope>
    <source>
        <strain evidence="2">AT787</strain>
    </source>
</reference>
<proteinExistence type="predicted"/>
<evidence type="ECO:0000256" key="1">
    <source>
        <dbReference type="SAM" id="MobiDB-lite"/>
    </source>
</evidence>
<feature type="region of interest" description="Disordered" evidence="1">
    <location>
        <begin position="1"/>
        <end position="92"/>
    </location>
</feature>
<dbReference type="Proteomes" id="UP001063166">
    <property type="component" value="Unassembled WGS sequence"/>
</dbReference>
<keyword evidence="3" id="KW-1185">Reference proteome</keyword>
<name>A0A9P3PHQ2_LYOSH</name>
<dbReference type="AlphaFoldDB" id="A0A9P3PHQ2"/>
<feature type="compositionally biased region" description="Polar residues" evidence="1">
    <location>
        <begin position="1"/>
        <end position="10"/>
    </location>
</feature>
<comment type="caution">
    <text evidence="2">The sequence shown here is derived from an EMBL/GenBank/DDBJ whole genome shotgun (WGS) entry which is preliminary data.</text>
</comment>
<evidence type="ECO:0000313" key="2">
    <source>
        <dbReference type="EMBL" id="GLB36315.1"/>
    </source>
</evidence>
<protein>
    <submittedName>
        <fullName evidence="2">Uncharacterized protein</fullName>
    </submittedName>
</protein>
<evidence type="ECO:0000313" key="3">
    <source>
        <dbReference type="Proteomes" id="UP001063166"/>
    </source>
</evidence>
<sequence>MNGSFASDSAAQPAPPTHGSFVSPCATERPVSVRRGGPWRTGKSNFRETPIDSNPAYRAWERENPDQTRTRAQPLKRDTWTAAVPLTRPGYQ</sequence>
<feature type="compositionally biased region" description="Basic and acidic residues" evidence="1">
    <location>
        <begin position="59"/>
        <end position="79"/>
    </location>
</feature>